<dbReference type="Pfam" id="PF13884">
    <property type="entry name" value="Peptidase_S74"/>
    <property type="match status" value="1"/>
</dbReference>
<feature type="compositionally biased region" description="Basic residues" evidence="1">
    <location>
        <begin position="1"/>
        <end position="11"/>
    </location>
</feature>
<evidence type="ECO:0000256" key="1">
    <source>
        <dbReference type="SAM" id="MobiDB-lite"/>
    </source>
</evidence>
<name>A0AAU2UXE3_9ACTN</name>
<gene>
    <name evidence="3" type="ORF">OG549_03980</name>
</gene>
<dbReference type="AlphaFoldDB" id="A0AAU2UXE3"/>
<feature type="region of interest" description="Disordered" evidence="1">
    <location>
        <begin position="1"/>
        <end position="30"/>
    </location>
</feature>
<feature type="domain" description="Peptidase S74" evidence="2">
    <location>
        <begin position="29"/>
        <end position="70"/>
    </location>
</feature>
<sequence length="122" mass="13290">MTPLWRGRRPSQGRAARLPPPTARPSGAPVNGYDVLAKVAALPVYTWRYDTEPEHVRHLGPMAQEWKAAFGLGDSDTTIPVVDAFGVALVALQALQRRVEDLEAELARHAGRHAALRVPPSP</sequence>
<reference evidence="3" key="1">
    <citation type="submission" date="2022-10" db="EMBL/GenBank/DDBJ databases">
        <title>The complete genomes of actinobacterial strains from the NBC collection.</title>
        <authorList>
            <person name="Joergensen T.S."/>
            <person name="Alvarez Arevalo M."/>
            <person name="Sterndorff E.B."/>
            <person name="Faurdal D."/>
            <person name="Vuksanovic O."/>
            <person name="Mourched A.-S."/>
            <person name="Charusanti P."/>
            <person name="Shaw S."/>
            <person name="Blin K."/>
            <person name="Weber T."/>
        </authorList>
    </citation>
    <scope>NUCLEOTIDE SEQUENCE</scope>
    <source>
        <strain evidence="3">NBC_00003</strain>
    </source>
</reference>
<dbReference type="EMBL" id="CP108318">
    <property type="protein sequence ID" value="WTW59862.1"/>
    <property type="molecule type" value="Genomic_DNA"/>
</dbReference>
<proteinExistence type="predicted"/>
<evidence type="ECO:0000313" key="3">
    <source>
        <dbReference type="EMBL" id="WTW59862.1"/>
    </source>
</evidence>
<protein>
    <submittedName>
        <fullName evidence="3">Tail fiber domain-containing protein</fullName>
    </submittedName>
</protein>
<dbReference type="InterPro" id="IPR030392">
    <property type="entry name" value="S74_ICA"/>
</dbReference>
<organism evidence="3">
    <name type="scientific">Streptomyces sp. NBC_00003</name>
    <dbReference type="NCBI Taxonomy" id="2903608"/>
    <lineage>
        <taxon>Bacteria</taxon>
        <taxon>Bacillati</taxon>
        <taxon>Actinomycetota</taxon>
        <taxon>Actinomycetes</taxon>
        <taxon>Kitasatosporales</taxon>
        <taxon>Streptomycetaceae</taxon>
        <taxon>Streptomyces</taxon>
    </lineage>
</organism>
<evidence type="ECO:0000259" key="2">
    <source>
        <dbReference type="Pfam" id="PF13884"/>
    </source>
</evidence>
<accession>A0AAU2UXE3</accession>